<dbReference type="InterPro" id="IPR022751">
    <property type="entry name" value="Alpha_mannosyltransferase"/>
</dbReference>
<comment type="subcellular location">
    <subcellularLocation>
        <location evidence="10">Endomembrane system</location>
        <topology evidence="10">Single-pass membrane protein</topology>
    </subcellularLocation>
    <subcellularLocation>
        <location evidence="1">Golgi apparatus membrane</location>
    </subcellularLocation>
    <subcellularLocation>
        <location evidence="2">Membrane</location>
        <topology evidence="2">Single-pass type II membrane protein</topology>
    </subcellularLocation>
</comment>
<evidence type="ECO:0000256" key="9">
    <source>
        <dbReference type="ARBA" id="ARBA00023136"/>
    </source>
</evidence>
<sequence length="544" mass="62095">MGFGQGKMLSWKHLLLGMILLSNLLYVWMIILRSPDTLKTHFNAVMADRESSVTAYGEGIKAPTSESTTMLLDGAGVTSNSSSVRHLKCIGWRATNGCSPNGSRRPEKDQDCKSTIPYGSSGYCEVIDENSHETFRVMKRTCSRGKGGAIFTCADAPEFFNFRFKAQNAVDAYLVGVSDSSDTKQNPHQGIAMVVYPKLIASAYATIRTLRDVLNCQLPIEIWFRPDEMSQSSIGLDALKSLIRNETARDLTFHEIDHPEAFRFNAKIYGIRHSSFDQVLFLDADNVPVRDPSYLIKTTEFTKTGARFWPDYWHPDHTIFFINAKSLVWELLGTPFVDMFEQESGQILIDRRRHAAPLTLAVFYAFHRPSFFDRLKLAWGDKDLFRFAWLKLGAEFHMIQRPPSVAGKMFGNSFCGMTMVQHDSNGEVLFLHRNQLKLTGQPSTDDPKELHEMSTRADELLDPEMWTHLMSFRNTSARAQYVIQANSDRRFSKHRRCFGRRFPDRSQHFYTREFSSLPYAGHETHLRQFAMEAVLRGDKKRGTA</sequence>
<dbReference type="Proteomes" id="UP001165083">
    <property type="component" value="Unassembled WGS sequence"/>
</dbReference>
<evidence type="ECO:0000256" key="3">
    <source>
        <dbReference type="ARBA" id="ARBA00009105"/>
    </source>
</evidence>
<keyword evidence="13" id="KW-1185">Reference proteome</keyword>
<dbReference type="InterPro" id="IPR029044">
    <property type="entry name" value="Nucleotide-diphossugar_trans"/>
</dbReference>
<comment type="caution">
    <text evidence="12">The sequence shown here is derived from an EMBL/GenBank/DDBJ whole genome shotgun (WGS) entry which is preliminary data.</text>
</comment>
<keyword evidence="4" id="KW-0808">Transferase</keyword>
<evidence type="ECO:0000313" key="12">
    <source>
        <dbReference type="EMBL" id="GMF28049.1"/>
    </source>
</evidence>
<protein>
    <submittedName>
        <fullName evidence="12">Unnamed protein product</fullName>
    </submittedName>
</protein>
<dbReference type="Pfam" id="PF11051">
    <property type="entry name" value="Mannosyl_trans3"/>
    <property type="match status" value="1"/>
</dbReference>
<dbReference type="GO" id="GO:0046354">
    <property type="term" value="P:mannan biosynthetic process"/>
    <property type="evidence" value="ECO:0007669"/>
    <property type="project" value="TreeGrafter"/>
</dbReference>
<name>A0A9W6U800_9STRA</name>
<evidence type="ECO:0000313" key="13">
    <source>
        <dbReference type="Proteomes" id="UP001165083"/>
    </source>
</evidence>
<comment type="similarity">
    <text evidence="3">Belongs to the MNN1/MNT family.</text>
</comment>
<evidence type="ECO:0000256" key="11">
    <source>
        <dbReference type="SAM" id="Phobius"/>
    </source>
</evidence>
<evidence type="ECO:0000256" key="8">
    <source>
        <dbReference type="ARBA" id="ARBA00023034"/>
    </source>
</evidence>
<organism evidence="12 13">
    <name type="scientific">Phytophthora lilii</name>
    <dbReference type="NCBI Taxonomy" id="2077276"/>
    <lineage>
        <taxon>Eukaryota</taxon>
        <taxon>Sar</taxon>
        <taxon>Stramenopiles</taxon>
        <taxon>Oomycota</taxon>
        <taxon>Peronosporomycetes</taxon>
        <taxon>Peronosporales</taxon>
        <taxon>Peronosporaceae</taxon>
        <taxon>Phytophthora</taxon>
    </lineage>
</organism>
<keyword evidence="5 11" id="KW-0812">Transmembrane</keyword>
<evidence type="ECO:0000256" key="6">
    <source>
        <dbReference type="ARBA" id="ARBA00022968"/>
    </source>
</evidence>
<dbReference type="SUPFAM" id="SSF53448">
    <property type="entry name" value="Nucleotide-diphospho-sugar transferases"/>
    <property type="match status" value="1"/>
</dbReference>
<evidence type="ECO:0000256" key="2">
    <source>
        <dbReference type="ARBA" id="ARBA00004606"/>
    </source>
</evidence>
<feature type="transmembrane region" description="Helical" evidence="11">
    <location>
        <begin position="12"/>
        <end position="31"/>
    </location>
</feature>
<keyword evidence="7 11" id="KW-1133">Transmembrane helix</keyword>
<keyword evidence="9 11" id="KW-0472">Membrane</keyword>
<dbReference type="GO" id="GO:0000026">
    <property type="term" value="F:alpha-1,2-mannosyltransferase activity"/>
    <property type="evidence" value="ECO:0007669"/>
    <property type="project" value="TreeGrafter"/>
</dbReference>
<dbReference type="Gene3D" id="3.90.550.10">
    <property type="entry name" value="Spore Coat Polysaccharide Biosynthesis Protein SpsA, Chain A"/>
    <property type="match status" value="1"/>
</dbReference>
<dbReference type="EMBL" id="BSXW01000692">
    <property type="protein sequence ID" value="GMF28049.1"/>
    <property type="molecule type" value="Genomic_DNA"/>
</dbReference>
<dbReference type="AlphaFoldDB" id="A0A9W6U800"/>
<proteinExistence type="inferred from homology"/>
<keyword evidence="6" id="KW-0735">Signal-anchor</keyword>
<evidence type="ECO:0000256" key="5">
    <source>
        <dbReference type="ARBA" id="ARBA00022692"/>
    </source>
</evidence>
<dbReference type="PANTHER" id="PTHR31646">
    <property type="entry name" value="ALPHA-1,2-MANNOSYLTRANSFERASE MNN2"/>
    <property type="match status" value="1"/>
</dbReference>
<dbReference type="OrthoDB" id="430354at2759"/>
<evidence type="ECO:0000256" key="10">
    <source>
        <dbReference type="ARBA" id="ARBA00037847"/>
    </source>
</evidence>
<evidence type="ECO:0000256" key="7">
    <source>
        <dbReference type="ARBA" id="ARBA00022989"/>
    </source>
</evidence>
<reference evidence="12" key="1">
    <citation type="submission" date="2023-04" db="EMBL/GenBank/DDBJ databases">
        <title>Phytophthora lilii NBRC 32176.</title>
        <authorList>
            <person name="Ichikawa N."/>
            <person name="Sato H."/>
            <person name="Tonouchi N."/>
        </authorList>
    </citation>
    <scope>NUCLEOTIDE SEQUENCE</scope>
    <source>
        <strain evidence="12">NBRC 32176</strain>
    </source>
</reference>
<evidence type="ECO:0000256" key="4">
    <source>
        <dbReference type="ARBA" id="ARBA00022679"/>
    </source>
</evidence>
<dbReference type="PANTHER" id="PTHR31646:SF1">
    <property type="entry name" value="ALPHA-1,2-MANNOSYLTRANSFERASE MNN2"/>
    <property type="match status" value="1"/>
</dbReference>
<evidence type="ECO:0000256" key="1">
    <source>
        <dbReference type="ARBA" id="ARBA00004394"/>
    </source>
</evidence>
<gene>
    <name evidence="12" type="ORF">Plil01_001177500</name>
</gene>
<dbReference type="GO" id="GO:0000139">
    <property type="term" value="C:Golgi membrane"/>
    <property type="evidence" value="ECO:0007669"/>
    <property type="project" value="UniProtKB-SubCell"/>
</dbReference>
<accession>A0A9W6U800</accession>
<keyword evidence="8" id="KW-0333">Golgi apparatus</keyword>